<feature type="binding site" evidence="1">
    <location>
        <position position="238"/>
    </location>
    <ligand>
        <name>[2Fe-2S] cluster</name>
        <dbReference type="ChEBI" id="CHEBI:190135"/>
    </ligand>
</feature>
<dbReference type="GO" id="GO:0046872">
    <property type="term" value="F:metal ion binding"/>
    <property type="evidence" value="ECO:0007669"/>
    <property type="project" value="UniProtKB-KW"/>
</dbReference>
<evidence type="ECO:0000259" key="2">
    <source>
        <dbReference type="PROSITE" id="PS51384"/>
    </source>
</evidence>
<dbReference type="RefSeq" id="WP_011939281.1">
    <property type="nucleotide sequence ID" value="NC_009483.1"/>
</dbReference>
<dbReference type="SUPFAM" id="SSF52343">
    <property type="entry name" value="Ferredoxin reductase-like, C-terminal NADP-linked domain"/>
    <property type="match status" value="1"/>
</dbReference>
<dbReference type="SUPFAM" id="SSF63380">
    <property type="entry name" value="Riboflavin synthase domain-like"/>
    <property type="match status" value="1"/>
</dbReference>
<dbReference type="GO" id="GO:0006221">
    <property type="term" value="P:pyrimidine nucleotide biosynthetic process"/>
    <property type="evidence" value="ECO:0007669"/>
    <property type="project" value="InterPro"/>
</dbReference>
<organism evidence="3 4">
    <name type="scientific">Geotalea uraniireducens (strain Rf4)</name>
    <name type="common">Geobacter uraniireducens</name>
    <dbReference type="NCBI Taxonomy" id="351605"/>
    <lineage>
        <taxon>Bacteria</taxon>
        <taxon>Pseudomonadati</taxon>
        <taxon>Thermodesulfobacteriota</taxon>
        <taxon>Desulfuromonadia</taxon>
        <taxon>Geobacterales</taxon>
        <taxon>Geobacteraceae</taxon>
        <taxon>Geotalea</taxon>
    </lineage>
</organism>
<name>A5G473_GEOUR</name>
<protein>
    <submittedName>
        <fullName evidence="3">Sulfide dehydrogenase (Flavoprotein) subunit SudB</fullName>
        <ecNumber evidence="3">1.8.1.-</ecNumber>
    </submittedName>
</protein>
<dbReference type="CDD" id="cd06219">
    <property type="entry name" value="DHOD_e_trans_like1"/>
    <property type="match status" value="1"/>
</dbReference>
<dbReference type="GO" id="GO:0016491">
    <property type="term" value="F:oxidoreductase activity"/>
    <property type="evidence" value="ECO:0007669"/>
    <property type="project" value="UniProtKB-KW"/>
</dbReference>
<dbReference type="KEGG" id="gur:Gura_2412"/>
<dbReference type="NCBIfam" id="NF004862">
    <property type="entry name" value="PRK06222.1"/>
    <property type="match status" value="1"/>
</dbReference>
<dbReference type="GO" id="GO:0050660">
    <property type="term" value="F:flavin adenine dinucleotide binding"/>
    <property type="evidence" value="ECO:0007669"/>
    <property type="project" value="InterPro"/>
</dbReference>
<evidence type="ECO:0000313" key="3">
    <source>
        <dbReference type="EMBL" id="ABQ26591.1"/>
    </source>
</evidence>
<feature type="binding site" evidence="1">
    <location>
        <position position="226"/>
    </location>
    <ligand>
        <name>[2Fe-2S] cluster</name>
        <dbReference type="ChEBI" id="CHEBI:190135"/>
    </ligand>
</feature>
<feature type="binding site" evidence="1">
    <location>
        <position position="223"/>
    </location>
    <ligand>
        <name>[2Fe-2S] cluster</name>
        <dbReference type="ChEBI" id="CHEBI:190135"/>
    </ligand>
</feature>
<evidence type="ECO:0000256" key="1">
    <source>
        <dbReference type="PIRSR" id="PIRSR006816-2"/>
    </source>
</evidence>
<dbReference type="InterPro" id="IPR050353">
    <property type="entry name" value="PyrK_electron_transfer"/>
</dbReference>
<accession>A5G473</accession>
<evidence type="ECO:0000313" key="4">
    <source>
        <dbReference type="Proteomes" id="UP000006695"/>
    </source>
</evidence>
<proteinExistence type="predicted"/>
<dbReference type="EC" id="1.8.1.-" evidence="3"/>
<dbReference type="OrthoDB" id="9778346at2"/>
<dbReference type="Proteomes" id="UP000006695">
    <property type="component" value="Chromosome"/>
</dbReference>
<dbReference type="PIRSF" id="PIRSF006816">
    <property type="entry name" value="Cyc3_hyd_g"/>
    <property type="match status" value="1"/>
</dbReference>
<dbReference type="GO" id="GO:0051537">
    <property type="term" value="F:2 iron, 2 sulfur cluster binding"/>
    <property type="evidence" value="ECO:0007669"/>
    <property type="project" value="UniProtKB-KW"/>
</dbReference>
<dbReference type="InterPro" id="IPR001433">
    <property type="entry name" value="OxRdtase_FAD/NAD-bd"/>
</dbReference>
<keyword evidence="1" id="KW-0408">Iron</keyword>
<sequence length="284" mass="29821">MFEVISNDILAPNLHRMVIRAPRIAPVRRPGQFVIVRVGRGDERIPLTIGDADPAVGTITLFIQAIGASTRKIVAIPAGGSILDVAGPLGKPTHLANWKRVACIGGGVGTAVLFPLVKALAATESQITTIIGGRSSQYVILADELAALSETLLITTEDGSLGRKGFVTAELSELIADPLRTPDAVFAIGPVPMMRAIAELTRPHGIETIVSLNPIMIDGTGMCGGCRVVVDGESKFACVDGPEFDGHLVDFAGLSDRLTTYRDQEAALCHAANECKLTTGVAHV</sequence>
<keyword evidence="1" id="KW-0479">Metal-binding</keyword>
<feature type="domain" description="FAD-binding FR-type" evidence="2">
    <location>
        <begin position="1"/>
        <end position="95"/>
    </location>
</feature>
<keyword evidence="1" id="KW-0001">2Fe-2S</keyword>
<dbReference type="Gene3D" id="2.40.30.10">
    <property type="entry name" value="Translation factors"/>
    <property type="match status" value="1"/>
</dbReference>
<dbReference type="PANTHER" id="PTHR43513:SF3">
    <property type="entry name" value="DIHYDROOROTATE DEHYDROGENASE B (NAD(+)), ELECTRON TRANSFER SUBUNIT-RELATED"/>
    <property type="match status" value="1"/>
</dbReference>
<dbReference type="STRING" id="351605.Gura_2412"/>
<dbReference type="InterPro" id="IPR039261">
    <property type="entry name" value="FNR_nucleotide-bd"/>
</dbReference>
<dbReference type="HOGENOM" id="CLU_003827_1_0_7"/>
<dbReference type="AlphaFoldDB" id="A5G473"/>
<dbReference type="InterPro" id="IPR017927">
    <property type="entry name" value="FAD-bd_FR_type"/>
</dbReference>
<dbReference type="InterPro" id="IPR019480">
    <property type="entry name" value="Dihydroorotate_DH_Fe-S-bd"/>
</dbReference>
<keyword evidence="4" id="KW-1185">Reference proteome</keyword>
<dbReference type="EMBL" id="CP000698">
    <property type="protein sequence ID" value="ABQ26591.1"/>
    <property type="molecule type" value="Genomic_DNA"/>
</dbReference>
<gene>
    <name evidence="3" type="ordered locus">Gura_2412</name>
</gene>
<keyword evidence="3" id="KW-0560">Oxidoreductase</keyword>
<dbReference type="PANTHER" id="PTHR43513">
    <property type="entry name" value="DIHYDROOROTATE DEHYDROGENASE B (NAD(+)), ELECTRON TRANSFER SUBUNIT"/>
    <property type="match status" value="1"/>
</dbReference>
<dbReference type="PROSITE" id="PS51384">
    <property type="entry name" value="FAD_FR"/>
    <property type="match status" value="1"/>
</dbReference>
<dbReference type="InterPro" id="IPR012165">
    <property type="entry name" value="Cyt_c3_hydrogenase_gsu"/>
</dbReference>
<comment type="cofactor">
    <cofactor evidence="1">
        <name>[2Fe-2S] cluster</name>
        <dbReference type="ChEBI" id="CHEBI:190135"/>
    </cofactor>
    <text evidence="1">Binds 1 [2Fe-2S] cluster per subunit.</text>
</comment>
<reference evidence="3 4" key="1">
    <citation type="submission" date="2007-05" db="EMBL/GenBank/DDBJ databases">
        <title>Complete sequence of Geobacter uraniireducens Rf4.</title>
        <authorList>
            <consortium name="US DOE Joint Genome Institute"/>
            <person name="Copeland A."/>
            <person name="Lucas S."/>
            <person name="Lapidus A."/>
            <person name="Barry K."/>
            <person name="Detter J.C."/>
            <person name="Glavina del Rio T."/>
            <person name="Hammon N."/>
            <person name="Israni S."/>
            <person name="Dalin E."/>
            <person name="Tice H."/>
            <person name="Pitluck S."/>
            <person name="Chertkov O."/>
            <person name="Brettin T."/>
            <person name="Bruce D."/>
            <person name="Han C."/>
            <person name="Schmutz J."/>
            <person name="Larimer F."/>
            <person name="Land M."/>
            <person name="Hauser L."/>
            <person name="Kyrpides N."/>
            <person name="Mikhailova N."/>
            <person name="Shelobolina E."/>
            <person name="Aklujkar M."/>
            <person name="Lovley D."/>
            <person name="Richardson P."/>
        </authorList>
    </citation>
    <scope>NUCLEOTIDE SEQUENCE [LARGE SCALE GENOMIC DNA]</scope>
    <source>
        <strain evidence="3 4">Rf4</strain>
    </source>
</reference>
<dbReference type="Pfam" id="PF10418">
    <property type="entry name" value="DHODB_Fe-S_bind"/>
    <property type="match status" value="1"/>
</dbReference>
<dbReference type="InterPro" id="IPR017938">
    <property type="entry name" value="Riboflavin_synthase-like_b-brl"/>
</dbReference>
<keyword evidence="1" id="KW-0411">Iron-sulfur</keyword>
<dbReference type="Gene3D" id="3.40.50.80">
    <property type="entry name" value="Nucleotide-binding domain of ferredoxin-NADP reductase (FNR) module"/>
    <property type="match status" value="1"/>
</dbReference>
<dbReference type="Pfam" id="PF00175">
    <property type="entry name" value="NAD_binding_1"/>
    <property type="match status" value="1"/>
</dbReference>